<feature type="domain" description="Inositolphosphotransferase Aur1/Ipt1" evidence="6">
    <location>
        <begin position="147"/>
        <end position="346"/>
    </location>
</feature>
<dbReference type="Pfam" id="PF14378">
    <property type="entry name" value="PAP2_3"/>
    <property type="match status" value="1"/>
</dbReference>
<keyword evidence="3 5" id="KW-1133">Transmembrane helix</keyword>
<evidence type="ECO:0000256" key="5">
    <source>
        <dbReference type="SAM" id="Phobius"/>
    </source>
</evidence>
<comment type="subcellular location">
    <subcellularLocation>
        <location evidence="1">Membrane</location>
        <topology evidence="1">Multi-pass membrane protein</topology>
    </subcellularLocation>
</comment>
<dbReference type="GO" id="GO:0016020">
    <property type="term" value="C:membrane"/>
    <property type="evidence" value="ECO:0007669"/>
    <property type="project" value="UniProtKB-SubCell"/>
</dbReference>
<dbReference type="AlphaFoldDB" id="A0A4V3CWJ2"/>
<evidence type="ECO:0000256" key="2">
    <source>
        <dbReference type="ARBA" id="ARBA00022692"/>
    </source>
</evidence>
<feature type="transmembrane region" description="Helical" evidence="5">
    <location>
        <begin position="64"/>
        <end position="91"/>
    </location>
</feature>
<feature type="transmembrane region" description="Helical" evidence="5">
    <location>
        <begin position="281"/>
        <end position="301"/>
    </location>
</feature>
<dbReference type="Proteomes" id="UP000294547">
    <property type="component" value="Unassembled WGS sequence"/>
</dbReference>
<organism evidence="7 8">
    <name type="scientific">Oharaeibacter diazotrophicus</name>
    <dbReference type="NCBI Taxonomy" id="1920512"/>
    <lineage>
        <taxon>Bacteria</taxon>
        <taxon>Pseudomonadati</taxon>
        <taxon>Pseudomonadota</taxon>
        <taxon>Alphaproteobacteria</taxon>
        <taxon>Hyphomicrobiales</taxon>
        <taxon>Pleomorphomonadaceae</taxon>
        <taxon>Oharaeibacter</taxon>
    </lineage>
</organism>
<keyword evidence="2 5" id="KW-0812">Transmembrane</keyword>
<sequence>MPGILVLPPPGGRRAAAARPFRAAFVERLAADRVALAALALYAIGGFALVAASDAAGVPETLWFLARTAATTVLVVPLAIAGWLVALALAIPARRSFAALAAEFAPEKRPRLATAALTLALLHWDNATYSTLKRLIPLGGPGGWDRTLADLDARLHGGDVGTALHRLVDAPWLVRLVELNYFVVWTGTVAIVTAWIVLARGFDRSRSRLILLYLFVLVGLGNVAARLFASAGPLFYGRFGGDEARFATITAAMDRGSDAVLSTAGLRDYLLALHDAGRLDIGTGISAFPSVHLGLAVFVALAVGEAAPRRRGIAWAWTATILFGSVHLGWHYAIDGYVSVLAVLAADRLLRLLPGPKGGKPRSAKAVADPVGRA</sequence>
<keyword evidence="4 5" id="KW-0472">Membrane</keyword>
<dbReference type="InterPro" id="IPR026841">
    <property type="entry name" value="Aur1/Ipt1"/>
</dbReference>
<evidence type="ECO:0000259" key="6">
    <source>
        <dbReference type="Pfam" id="PF14378"/>
    </source>
</evidence>
<dbReference type="PANTHER" id="PTHR31310">
    <property type="match status" value="1"/>
</dbReference>
<feature type="transmembrane region" description="Helical" evidence="5">
    <location>
        <begin position="179"/>
        <end position="198"/>
    </location>
</feature>
<comment type="caution">
    <text evidence="7">The sequence shown here is derived from an EMBL/GenBank/DDBJ whole genome shotgun (WGS) entry which is preliminary data.</text>
</comment>
<accession>A0A4V3CWJ2</accession>
<gene>
    <name evidence="7" type="ORF">EDD54_0497</name>
</gene>
<feature type="transmembrane region" description="Helical" evidence="5">
    <location>
        <begin position="34"/>
        <end position="52"/>
    </location>
</feature>
<evidence type="ECO:0000256" key="1">
    <source>
        <dbReference type="ARBA" id="ARBA00004141"/>
    </source>
</evidence>
<reference evidence="7 8" key="1">
    <citation type="submission" date="2019-03" db="EMBL/GenBank/DDBJ databases">
        <title>Genomic Encyclopedia of Type Strains, Phase IV (KMG-IV): sequencing the most valuable type-strain genomes for metagenomic binning, comparative biology and taxonomic classification.</title>
        <authorList>
            <person name="Goeker M."/>
        </authorList>
    </citation>
    <scope>NUCLEOTIDE SEQUENCE [LARGE SCALE GENOMIC DNA]</scope>
    <source>
        <strain evidence="7 8">DSM 102969</strain>
    </source>
</reference>
<name>A0A4V3CWJ2_9HYPH</name>
<dbReference type="RefSeq" id="WP_126536891.1">
    <property type="nucleotide sequence ID" value="NZ_BSPM01000008.1"/>
</dbReference>
<dbReference type="PANTHER" id="PTHR31310:SF7">
    <property type="entry name" value="PA-PHOSPHATASE RELATED-FAMILY PROTEIN DDB_G0268928"/>
    <property type="match status" value="1"/>
</dbReference>
<feature type="transmembrane region" description="Helical" evidence="5">
    <location>
        <begin position="210"/>
        <end position="229"/>
    </location>
</feature>
<dbReference type="OrthoDB" id="9816314at2"/>
<dbReference type="InterPro" id="IPR052185">
    <property type="entry name" value="IPC_Synthase-Related"/>
</dbReference>
<protein>
    <submittedName>
        <fullName evidence="7">PAP2 superfamily protein</fullName>
    </submittedName>
</protein>
<evidence type="ECO:0000313" key="7">
    <source>
        <dbReference type="EMBL" id="TDP86618.1"/>
    </source>
</evidence>
<dbReference type="EMBL" id="SNXY01000006">
    <property type="protein sequence ID" value="TDP86618.1"/>
    <property type="molecule type" value="Genomic_DNA"/>
</dbReference>
<evidence type="ECO:0000313" key="8">
    <source>
        <dbReference type="Proteomes" id="UP000294547"/>
    </source>
</evidence>
<proteinExistence type="predicted"/>
<evidence type="ECO:0000256" key="3">
    <source>
        <dbReference type="ARBA" id="ARBA00022989"/>
    </source>
</evidence>
<feature type="transmembrane region" description="Helical" evidence="5">
    <location>
        <begin position="313"/>
        <end position="330"/>
    </location>
</feature>
<evidence type="ECO:0000256" key="4">
    <source>
        <dbReference type="ARBA" id="ARBA00023136"/>
    </source>
</evidence>
<keyword evidence="8" id="KW-1185">Reference proteome</keyword>